<dbReference type="EMBL" id="JAFBED010000012">
    <property type="protein sequence ID" value="MBM7621982.1"/>
    <property type="molecule type" value="Genomic_DNA"/>
</dbReference>
<reference evidence="3 4" key="1">
    <citation type="submission" date="2021-01" db="EMBL/GenBank/DDBJ databases">
        <title>Genomic Encyclopedia of Type Strains, Phase IV (KMG-IV): sequencing the most valuable type-strain genomes for metagenomic binning, comparative biology and taxonomic classification.</title>
        <authorList>
            <person name="Goeker M."/>
        </authorList>
    </citation>
    <scope>NUCLEOTIDE SEQUENCE [LARGE SCALE GENOMIC DNA]</scope>
    <source>
        <strain evidence="3 4">DSM 25879</strain>
    </source>
</reference>
<keyword evidence="1" id="KW-1133">Transmembrane helix</keyword>
<protein>
    <recommendedName>
        <fullName evidence="2">Inner membrane protein YgaP-like transmembrane domain-containing protein</fullName>
    </recommendedName>
</protein>
<gene>
    <name evidence="3" type="ORF">JOC95_003890</name>
</gene>
<keyword evidence="1" id="KW-0472">Membrane</keyword>
<dbReference type="Pfam" id="PF11127">
    <property type="entry name" value="YgaP-like_TM"/>
    <property type="match status" value="1"/>
</dbReference>
<evidence type="ECO:0000313" key="4">
    <source>
        <dbReference type="Proteomes" id="UP000737402"/>
    </source>
</evidence>
<accession>A0ABS2P4U7</accession>
<keyword evidence="4" id="KW-1185">Reference proteome</keyword>
<dbReference type="InterPro" id="IPR021309">
    <property type="entry name" value="YgaP-like_TM"/>
</dbReference>
<organism evidence="3 4">
    <name type="scientific">Sutcliffiella tianshenii</name>
    <dbReference type="NCBI Taxonomy" id="1463404"/>
    <lineage>
        <taxon>Bacteria</taxon>
        <taxon>Bacillati</taxon>
        <taxon>Bacillota</taxon>
        <taxon>Bacilli</taxon>
        <taxon>Bacillales</taxon>
        <taxon>Bacillaceae</taxon>
        <taxon>Sutcliffiella</taxon>
    </lineage>
</organism>
<dbReference type="Proteomes" id="UP000737402">
    <property type="component" value="Unassembled WGS sequence"/>
</dbReference>
<proteinExistence type="predicted"/>
<name>A0ABS2P4U7_9BACI</name>
<evidence type="ECO:0000256" key="1">
    <source>
        <dbReference type="SAM" id="Phobius"/>
    </source>
</evidence>
<evidence type="ECO:0000313" key="3">
    <source>
        <dbReference type="EMBL" id="MBM7621982.1"/>
    </source>
</evidence>
<feature type="domain" description="Inner membrane protein YgaP-like transmembrane" evidence="2">
    <location>
        <begin position="1"/>
        <end position="64"/>
    </location>
</feature>
<sequence>MKPNIGIINALIRITAGFAILAWVTGKMVRKPHRDSYILVALLAAMKIGEGILKYCPVTDLFERYQGNRDHKDDFDFGSSFGSKFGDEQKHEKSSNKDFQKTATEFDLDFDDLRQQLEGDGDGTGASSYNPS</sequence>
<comment type="caution">
    <text evidence="3">The sequence shown here is derived from an EMBL/GenBank/DDBJ whole genome shotgun (WGS) entry which is preliminary data.</text>
</comment>
<feature type="transmembrane region" description="Helical" evidence="1">
    <location>
        <begin position="6"/>
        <end position="24"/>
    </location>
</feature>
<evidence type="ECO:0000259" key="2">
    <source>
        <dbReference type="Pfam" id="PF11127"/>
    </source>
</evidence>
<keyword evidence="1" id="KW-0812">Transmembrane</keyword>